<comment type="caution">
    <text evidence="1">The sequence shown here is derived from an EMBL/GenBank/DDBJ whole genome shotgun (WGS) entry which is preliminary data.</text>
</comment>
<reference evidence="1 2" key="1">
    <citation type="journal article" date="2019" name="Nat. Med.">
        <title>A library of human gut bacterial isolates paired with longitudinal multiomics data enables mechanistic microbiome research.</title>
        <authorList>
            <person name="Poyet M."/>
            <person name="Groussin M."/>
            <person name="Gibbons S.M."/>
            <person name="Avila-Pacheco J."/>
            <person name="Jiang X."/>
            <person name="Kearney S.M."/>
            <person name="Perrotta A.R."/>
            <person name="Berdy B."/>
            <person name="Zhao S."/>
            <person name="Lieberman T.D."/>
            <person name="Swanson P.K."/>
            <person name="Smith M."/>
            <person name="Roesemann S."/>
            <person name="Alexander J.E."/>
            <person name="Rich S.A."/>
            <person name="Livny J."/>
            <person name="Vlamakis H."/>
            <person name="Clish C."/>
            <person name="Bullock K."/>
            <person name="Deik A."/>
            <person name="Scott J."/>
            <person name="Pierce K.A."/>
            <person name="Xavier R.J."/>
            <person name="Alm E.J."/>
        </authorList>
    </citation>
    <scope>NUCLEOTIDE SEQUENCE [LARGE SCALE GENOMIC DNA]</scope>
    <source>
        <strain evidence="1 2">BIOML-A2</strain>
    </source>
</reference>
<organism evidence="1 2">
    <name type="scientific">Parasutterella excrementihominis</name>
    <dbReference type="NCBI Taxonomy" id="487175"/>
    <lineage>
        <taxon>Bacteria</taxon>
        <taxon>Pseudomonadati</taxon>
        <taxon>Pseudomonadota</taxon>
        <taxon>Betaproteobacteria</taxon>
        <taxon>Burkholderiales</taxon>
        <taxon>Sutterellaceae</taxon>
        <taxon>Parasutterella</taxon>
    </lineage>
</organism>
<proteinExistence type="predicted"/>
<dbReference type="SUPFAM" id="SSF89447">
    <property type="entry name" value="AbrB/MazE/MraZ-like"/>
    <property type="match status" value="1"/>
</dbReference>
<dbReference type="InterPro" id="IPR007159">
    <property type="entry name" value="SpoVT-AbrB_dom"/>
</dbReference>
<dbReference type="AlphaFoldDB" id="A0A6I3S653"/>
<sequence>MIHPSVTDTADVNEFGAVRIPEEILRKLGAGVGDLISFVKDGDSIRLVVKKQNSIQKDQPKAATGLTKPLRIPTMQFATD</sequence>
<evidence type="ECO:0000313" key="2">
    <source>
        <dbReference type="Proteomes" id="UP000462362"/>
    </source>
</evidence>
<accession>A0A6I3S653</accession>
<evidence type="ECO:0000313" key="1">
    <source>
        <dbReference type="EMBL" id="MTU44335.1"/>
    </source>
</evidence>
<dbReference type="RefSeq" id="WP_008811949.1">
    <property type="nucleotide sequence ID" value="NZ_CAKVUT010000198.1"/>
</dbReference>
<gene>
    <name evidence="1" type="ORF">GMD42_12125</name>
</gene>
<protein>
    <submittedName>
        <fullName evidence="1">AbrB/MazE/SpoVT family DNA-binding domain-containing protein</fullName>
    </submittedName>
</protein>
<dbReference type="Gene3D" id="2.10.260.10">
    <property type="match status" value="1"/>
</dbReference>
<dbReference type="GeneID" id="43348232"/>
<dbReference type="SMART" id="SM00966">
    <property type="entry name" value="SpoVT_AbrB"/>
    <property type="match status" value="1"/>
</dbReference>
<dbReference type="Proteomes" id="UP000462362">
    <property type="component" value="Unassembled WGS sequence"/>
</dbReference>
<name>A0A6I3S653_9BURK</name>
<dbReference type="Pfam" id="PF04014">
    <property type="entry name" value="MazE_antitoxin"/>
    <property type="match status" value="1"/>
</dbReference>
<dbReference type="EMBL" id="WNCL01000063">
    <property type="protein sequence ID" value="MTU44335.1"/>
    <property type="molecule type" value="Genomic_DNA"/>
</dbReference>
<keyword evidence="1" id="KW-0238">DNA-binding</keyword>
<dbReference type="GO" id="GO:0003677">
    <property type="term" value="F:DNA binding"/>
    <property type="evidence" value="ECO:0007669"/>
    <property type="project" value="UniProtKB-KW"/>
</dbReference>
<dbReference type="InterPro" id="IPR037914">
    <property type="entry name" value="SpoVT-AbrB_sf"/>
</dbReference>